<gene>
    <name evidence="3" type="ORF">DNX69_05240</name>
</gene>
<protein>
    <submittedName>
        <fullName evidence="3">Uncharacterized protein</fullName>
    </submittedName>
</protein>
<sequence length="110" mass="12256">MISIHSIFRRDIRRHGIMVAAGFGLLLMANAAHAYTAEQQQACSGDAMRLCGAFVPDVDRITACMMQNKVRLTPACRAQFSPTPVSMRTGTAARKPLSLRPHKPHKRKRR</sequence>
<keyword evidence="2" id="KW-0732">Signal</keyword>
<evidence type="ECO:0000256" key="2">
    <source>
        <dbReference type="SAM" id="SignalP"/>
    </source>
</evidence>
<feature type="compositionally biased region" description="Basic residues" evidence="1">
    <location>
        <begin position="100"/>
        <end position="110"/>
    </location>
</feature>
<comment type="caution">
    <text evidence="3">The sequence shown here is derived from an EMBL/GenBank/DDBJ whole genome shotgun (WGS) entry which is preliminary data.</text>
</comment>
<accession>A0A323UKK4</accession>
<dbReference type="AlphaFoldDB" id="A0A323UKK4"/>
<feature type="signal peptide" evidence="2">
    <location>
        <begin position="1"/>
        <end position="34"/>
    </location>
</feature>
<reference evidence="3 4" key="1">
    <citation type="submission" date="2018-06" db="EMBL/GenBank/DDBJ databases">
        <title>Draft Whole-Genome Sequence of the purple photosynthetic bacterium Rhodospeudomonas palustris XCP.</title>
        <authorList>
            <person name="Rayyan A."/>
            <person name="Meyer T.E."/>
            <person name="Kyndt J.A."/>
        </authorList>
    </citation>
    <scope>NUCLEOTIDE SEQUENCE [LARGE SCALE GENOMIC DNA]</scope>
    <source>
        <strain evidence="3 4">XCP</strain>
    </source>
</reference>
<name>A0A323UKK4_RHOPL</name>
<evidence type="ECO:0000313" key="3">
    <source>
        <dbReference type="EMBL" id="PZA13155.1"/>
    </source>
</evidence>
<evidence type="ECO:0000313" key="4">
    <source>
        <dbReference type="Proteomes" id="UP000248134"/>
    </source>
</evidence>
<feature type="region of interest" description="Disordered" evidence="1">
    <location>
        <begin position="83"/>
        <end position="110"/>
    </location>
</feature>
<dbReference type="EMBL" id="QKQS01000007">
    <property type="protein sequence ID" value="PZA13155.1"/>
    <property type="molecule type" value="Genomic_DNA"/>
</dbReference>
<dbReference type="RefSeq" id="WP_110784962.1">
    <property type="nucleotide sequence ID" value="NZ_QKQS01000007.1"/>
</dbReference>
<feature type="chain" id="PRO_5016237728" evidence="2">
    <location>
        <begin position="35"/>
        <end position="110"/>
    </location>
</feature>
<proteinExistence type="predicted"/>
<dbReference type="Proteomes" id="UP000248134">
    <property type="component" value="Unassembled WGS sequence"/>
</dbReference>
<dbReference type="OrthoDB" id="8245037at2"/>
<evidence type="ECO:0000256" key="1">
    <source>
        <dbReference type="SAM" id="MobiDB-lite"/>
    </source>
</evidence>
<organism evidence="3 4">
    <name type="scientific">Rhodopseudomonas palustris</name>
    <dbReference type="NCBI Taxonomy" id="1076"/>
    <lineage>
        <taxon>Bacteria</taxon>
        <taxon>Pseudomonadati</taxon>
        <taxon>Pseudomonadota</taxon>
        <taxon>Alphaproteobacteria</taxon>
        <taxon>Hyphomicrobiales</taxon>
        <taxon>Nitrobacteraceae</taxon>
        <taxon>Rhodopseudomonas</taxon>
    </lineage>
</organism>